<dbReference type="InterPro" id="IPR005715">
    <property type="entry name" value="Glu_5kinase/COase_Synthase"/>
</dbReference>
<dbReference type="FunFam" id="3.40.1160.10:FF:000018">
    <property type="entry name" value="Glutamate 5-kinase"/>
    <property type="match status" value="1"/>
</dbReference>
<feature type="binding site" evidence="8">
    <location>
        <begin position="209"/>
        <end position="215"/>
    </location>
    <ligand>
        <name>ATP</name>
        <dbReference type="ChEBI" id="CHEBI:30616"/>
    </ligand>
</feature>
<dbReference type="SUPFAM" id="SSF53633">
    <property type="entry name" value="Carbamate kinase-like"/>
    <property type="match status" value="1"/>
</dbReference>
<evidence type="ECO:0000256" key="6">
    <source>
        <dbReference type="ARBA" id="ARBA00022777"/>
    </source>
</evidence>
<dbReference type="RefSeq" id="WP_068695822.1">
    <property type="nucleotide sequence ID" value="NZ_CP014167.1"/>
</dbReference>
<dbReference type="SMART" id="SM00359">
    <property type="entry name" value="PUA"/>
    <property type="match status" value="1"/>
</dbReference>
<dbReference type="PROSITE" id="PS00902">
    <property type="entry name" value="GLUTAMATE_5_KINASE"/>
    <property type="match status" value="1"/>
</dbReference>
<dbReference type="InterPro" id="IPR002478">
    <property type="entry name" value="PUA"/>
</dbReference>
<evidence type="ECO:0000256" key="7">
    <source>
        <dbReference type="ARBA" id="ARBA00022840"/>
    </source>
</evidence>
<dbReference type="GO" id="GO:0005524">
    <property type="term" value="F:ATP binding"/>
    <property type="evidence" value="ECO:0007669"/>
    <property type="project" value="UniProtKB-KW"/>
</dbReference>
<dbReference type="NCBIfam" id="TIGR01027">
    <property type="entry name" value="proB"/>
    <property type="match status" value="1"/>
</dbReference>
<dbReference type="GO" id="GO:0004349">
    <property type="term" value="F:glutamate 5-kinase activity"/>
    <property type="evidence" value="ECO:0007669"/>
    <property type="project" value="UniProtKB-UniRule"/>
</dbReference>
<dbReference type="InterPro" id="IPR019797">
    <property type="entry name" value="Glutamate_5-kinase_CS"/>
</dbReference>
<feature type="binding site" evidence="8">
    <location>
        <position position="8"/>
    </location>
    <ligand>
        <name>ATP</name>
        <dbReference type="ChEBI" id="CHEBI:30616"/>
    </ligand>
</feature>
<feature type="binding site" evidence="8">
    <location>
        <position position="48"/>
    </location>
    <ligand>
        <name>substrate</name>
    </ligand>
</feature>
<dbReference type="PROSITE" id="PS50890">
    <property type="entry name" value="PUA"/>
    <property type="match status" value="1"/>
</dbReference>
<dbReference type="PANTHER" id="PTHR43654:SF1">
    <property type="entry name" value="ISOPENTENYL PHOSPHATE KINASE"/>
    <property type="match status" value="1"/>
</dbReference>
<dbReference type="CDD" id="cd21157">
    <property type="entry name" value="PUA_G5K"/>
    <property type="match status" value="1"/>
</dbReference>
<organism evidence="10 11">
    <name type="scientific">Paenibacillus yonginensis</name>
    <dbReference type="NCBI Taxonomy" id="1462996"/>
    <lineage>
        <taxon>Bacteria</taxon>
        <taxon>Bacillati</taxon>
        <taxon>Bacillota</taxon>
        <taxon>Bacilli</taxon>
        <taxon>Bacillales</taxon>
        <taxon>Paenibacillaceae</taxon>
        <taxon>Paenibacillus</taxon>
    </lineage>
</organism>
<feature type="binding site" evidence="8">
    <location>
        <begin position="167"/>
        <end position="168"/>
    </location>
    <ligand>
        <name>ATP</name>
        <dbReference type="ChEBI" id="CHEBI:30616"/>
    </ligand>
</feature>
<dbReference type="SUPFAM" id="SSF88697">
    <property type="entry name" value="PUA domain-like"/>
    <property type="match status" value="1"/>
</dbReference>
<dbReference type="EC" id="2.7.2.11" evidence="8"/>
<evidence type="ECO:0000256" key="1">
    <source>
        <dbReference type="ARBA" id="ARBA00022490"/>
    </source>
</evidence>
<dbReference type="CDD" id="cd04242">
    <property type="entry name" value="AAK_G5K_ProB"/>
    <property type="match status" value="1"/>
</dbReference>
<comment type="function">
    <text evidence="8">Catalyzes the transfer of a phosphate group to glutamate to form L-glutamate 5-phosphate.</text>
</comment>
<dbReference type="AlphaFoldDB" id="A0A1B1N052"/>
<evidence type="ECO:0000313" key="10">
    <source>
        <dbReference type="EMBL" id="ANS74804.1"/>
    </source>
</evidence>
<keyword evidence="5 8" id="KW-0547">Nucleotide-binding</keyword>
<comment type="pathway">
    <text evidence="8">Amino-acid biosynthesis; L-proline biosynthesis; L-glutamate 5-semialdehyde from L-glutamate: step 1/2.</text>
</comment>
<feature type="binding site" evidence="8">
    <location>
        <position position="135"/>
    </location>
    <ligand>
        <name>substrate</name>
    </ligand>
</feature>
<keyword evidence="3 8" id="KW-0641">Proline biosynthesis</keyword>
<dbReference type="InterPro" id="IPR015947">
    <property type="entry name" value="PUA-like_sf"/>
</dbReference>
<accession>A0A1B1N052</accession>
<dbReference type="InterPro" id="IPR011529">
    <property type="entry name" value="Glu_5kinase"/>
</dbReference>
<gene>
    <name evidence="8" type="primary">proB</name>
    <name evidence="10" type="ORF">AWM70_09530</name>
</gene>
<dbReference type="Proteomes" id="UP000092573">
    <property type="component" value="Chromosome"/>
</dbReference>
<dbReference type="InterPro" id="IPR041739">
    <property type="entry name" value="G5K_ProB"/>
</dbReference>
<evidence type="ECO:0000313" key="11">
    <source>
        <dbReference type="Proteomes" id="UP000092573"/>
    </source>
</evidence>
<dbReference type="InterPro" id="IPR001057">
    <property type="entry name" value="Glu/AcGlu_kinase"/>
</dbReference>
<evidence type="ECO:0000256" key="4">
    <source>
        <dbReference type="ARBA" id="ARBA00022679"/>
    </source>
</evidence>
<dbReference type="GO" id="GO:0003723">
    <property type="term" value="F:RNA binding"/>
    <property type="evidence" value="ECO:0007669"/>
    <property type="project" value="InterPro"/>
</dbReference>
<keyword evidence="1 8" id="KW-0963">Cytoplasm</keyword>
<evidence type="ECO:0000256" key="3">
    <source>
        <dbReference type="ARBA" id="ARBA00022650"/>
    </source>
</evidence>
<feature type="domain" description="PUA" evidence="9">
    <location>
        <begin position="275"/>
        <end position="358"/>
    </location>
</feature>
<dbReference type="InterPro" id="IPR036393">
    <property type="entry name" value="AceGlu_kinase-like_sf"/>
</dbReference>
<protein>
    <recommendedName>
        <fullName evidence="8">Glutamate 5-kinase</fullName>
        <ecNumber evidence="8">2.7.2.11</ecNumber>
    </recommendedName>
    <alternativeName>
        <fullName evidence="8">Gamma-glutamyl kinase</fullName>
        <shortName evidence="8">GK</shortName>
    </alternativeName>
</protein>
<reference evidence="10 11" key="1">
    <citation type="submission" date="2016-01" db="EMBL/GenBank/DDBJ databases">
        <title>Complete Genome Sequence of Paenibacillus yonginensis DCY84, a novel Plant Growth-Promoting Bacteria with Elicitation of Induced Systemic Resistance.</title>
        <authorList>
            <person name="Kim Y.J."/>
            <person name="Yang D.C."/>
            <person name="Sukweenadhi J."/>
        </authorList>
    </citation>
    <scope>NUCLEOTIDE SEQUENCE [LARGE SCALE GENOMIC DNA]</scope>
    <source>
        <strain evidence="10 11">DCY84</strain>
    </source>
</reference>
<sequence>MLHRIVVKIGSSSLTSPEGGLNKEATRFFAAELASLVAAGYQPVLVTSGAVAAGFREIGYEQRPKLLHEKQAAAAVGQALLMQAYREAFARHKVRSAQVLLTRADFNSRKRMGNASMALEELLKQQVIPVINENDTVSVDELKFGDNDTLSALVANLLKADHLLILTDMDGLYTQDPRIDPGAVRLSRVEEITEEMLQGAGGAGSKVGTGGMRSKLEAARIATRGGIPVFVGRIRDAGELLTAVRGDGHGTYFSTSSSNLPRKKQWLGFLSTPLGRLYVDEGAAEALVHGGRSLLPVGVKRVDGAFHAGDVVEVYGPDDSTLGRGIVNYDAEELDTIKGLSSADVVKQIDVVHRLEVIHRDEWISLKYSNSRF</sequence>
<dbReference type="GO" id="GO:0055129">
    <property type="term" value="P:L-proline biosynthetic process"/>
    <property type="evidence" value="ECO:0007669"/>
    <property type="project" value="UniProtKB-UniRule"/>
</dbReference>
<keyword evidence="4 8" id="KW-0808">Transferase</keyword>
<name>A0A1B1N052_9BACL</name>
<proteinExistence type="inferred from homology"/>
<evidence type="ECO:0000256" key="5">
    <source>
        <dbReference type="ARBA" id="ARBA00022741"/>
    </source>
</evidence>
<comment type="similarity">
    <text evidence="8">Belongs to the glutamate 5-kinase family.</text>
</comment>
<dbReference type="PRINTS" id="PR00474">
    <property type="entry name" value="GLU5KINASE"/>
</dbReference>
<dbReference type="GO" id="GO:0005829">
    <property type="term" value="C:cytosol"/>
    <property type="evidence" value="ECO:0007669"/>
    <property type="project" value="TreeGrafter"/>
</dbReference>
<evidence type="ECO:0000256" key="8">
    <source>
        <dbReference type="HAMAP-Rule" id="MF_00456"/>
    </source>
</evidence>
<dbReference type="OrthoDB" id="9804434at2"/>
<keyword evidence="11" id="KW-1185">Reference proteome</keyword>
<keyword evidence="6 8" id="KW-0418">Kinase</keyword>
<dbReference type="Pfam" id="PF01472">
    <property type="entry name" value="PUA"/>
    <property type="match status" value="1"/>
</dbReference>
<comment type="catalytic activity">
    <reaction evidence="8">
        <text>L-glutamate + ATP = L-glutamyl 5-phosphate + ADP</text>
        <dbReference type="Rhea" id="RHEA:14877"/>
        <dbReference type="ChEBI" id="CHEBI:29985"/>
        <dbReference type="ChEBI" id="CHEBI:30616"/>
        <dbReference type="ChEBI" id="CHEBI:58274"/>
        <dbReference type="ChEBI" id="CHEBI:456216"/>
        <dbReference type="EC" id="2.7.2.11"/>
    </reaction>
</comment>
<dbReference type="PIRSF" id="PIRSF000729">
    <property type="entry name" value="GK"/>
    <property type="match status" value="1"/>
</dbReference>
<feature type="binding site" evidence="8">
    <location>
        <position position="147"/>
    </location>
    <ligand>
        <name>substrate</name>
    </ligand>
</feature>
<dbReference type="EMBL" id="CP014167">
    <property type="protein sequence ID" value="ANS74804.1"/>
    <property type="molecule type" value="Genomic_DNA"/>
</dbReference>
<comment type="subcellular location">
    <subcellularLocation>
        <location evidence="8">Cytoplasm</location>
    </subcellularLocation>
</comment>
<dbReference type="KEGG" id="pyg:AWM70_09530"/>
<dbReference type="InterPro" id="IPR001048">
    <property type="entry name" value="Asp/Glu/Uridylate_kinase"/>
</dbReference>
<dbReference type="Pfam" id="PF00696">
    <property type="entry name" value="AA_kinase"/>
    <property type="match status" value="1"/>
</dbReference>
<dbReference type="InterPro" id="IPR036974">
    <property type="entry name" value="PUA_sf"/>
</dbReference>
<dbReference type="HAMAP" id="MF_00456">
    <property type="entry name" value="ProB"/>
    <property type="match status" value="1"/>
</dbReference>
<evidence type="ECO:0000259" key="9">
    <source>
        <dbReference type="SMART" id="SM00359"/>
    </source>
</evidence>
<dbReference type="STRING" id="1462996.AWM70_09530"/>
<dbReference type="Gene3D" id="2.30.130.10">
    <property type="entry name" value="PUA domain"/>
    <property type="match status" value="1"/>
</dbReference>
<keyword evidence="7 8" id="KW-0067">ATP-binding</keyword>
<evidence type="ECO:0000256" key="2">
    <source>
        <dbReference type="ARBA" id="ARBA00022605"/>
    </source>
</evidence>
<dbReference type="UniPathway" id="UPA00098">
    <property type="reaction ID" value="UER00359"/>
</dbReference>
<dbReference type="Gene3D" id="3.40.1160.10">
    <property type="entry name" value="Acetylglutamate kinase-like"/>
    <property type="match status" value="1"/>
</dbReference>
<dbReference type="PANTHER" id="PTHR43654">
    <property type="entry name" value="GLUTAMATE 5-KINASE"/>
    <property type="match status" value="1"/>
</dbReference>
<keyword evidence="2 8" id="KW-0028">Amino-acid biosynthesis</keyword>